<gene>
    <name evidence="2" type="ORF">AZI86_05925</name>
</gene>
<dbReference type="OrthoDB" id="5290197at2"/>
<reference evidence="2 3" key="1">
    <citation type="submission" date="2016-03" db="EMBL/GenBank/DDBJ databases">
        <authorList>
            <person name="Ploux O."/>
        </authorList>
    </citation>
    <scope>NUCLEOTIDE SEQUENCE [LARGE SCALE GENOMIC DNA]</scope>
    <source>
        <strain evidence="2 3">R0</strain>
    </source>
</reference>
<comment type="caution">
    <text evidence="2">The sequence shown here is derived from an EMBL/GenBank/DDBJ whole genome shotgun (WGS) entry which is preliminary data.</text>
</comment>
<keyword evidence="1" id="KW-0732">Signal</keyword>
<dbReference type="RefSeq" id="WP_061834146.1">
    <property type="nucleotide sequence ID" value="NZ_LUKE01000001.1"/>
</dbReference>
<proteinExistence type="predicted"/>
<dbReference type="EMBL" id="LUKE01000001">
    <property type="protein sequence ID" value="KYG66582.1"/>
    <property type="molecule type" value="Genomic_DNA"/>
</dbReference>
<name>A0A150WQ21_BDEBC</name>
<organism evidence="2 3">
    <name type="scientific">Bdellovibrio bacteriovorus</name>
    <dbReference type="NCBI Taxonomy" id="959"/>
    <lineage>
        <taxon>Bacteria</taxon>
        <taxon>Pseudomonadati</taxon>
        <taxon>Bdellovibrionota</taxon>
        <taxon>Bdellovibrionia</taxon>
        <taxon>Bdellovibrionales</taxon>
        <taxon>Pseudobdellovibrionaceae</taxon>
        <taxon>Bdellovibrio</taxon>
    </lineage>
</organism>
<feature type="signal peptide" evidence="1">
    <location>
        <begin position="1"/>
        <end position="18"/>
    </location>
</feature>
<evidence type="ECO:0000256" key="1">
    <source>
        <dbReference type="SAM" id="SignalP"/>
    </source>
</evidence>
<evidence type="ECO:0000313" key="3">
    <source>
        <dbReference type="Proteomes" id="UP000075320"/>
    </source>
</evidence>
<keyword evidence="3" id="KW-1185">Reference proteome</keyword>
<dbReference type="Proteomes" id="UP000075320">
    <property type="component" value="Unassembled WGS sequence"/>
</dbReference>
<protein>
    <submittedName>
        <fullName evidence="2">Uncharacterized protein</fullName>
    </submittedName>
</protein>
<accession>A0A150WQ21</accession>
<dbReference type="AlphaFoldDB" id="A0A150WQ21"/>
<evidence type="ECO:0000313" key="2">
    <source>
        <dbReference type="EMBL" id="KYG66582.1"/>
    </source>
</evidence>
<sequence length="266" mass="29194">MKTSLFFLIHLIALSASAQVFNSSISSATGGTGRAAVEAGDAVFLNPSTLVHLRGSFLYSSFAKDEFAVTLTDNSPASVLPASLGFLQKKSEVPQGELEEQDIVFALSDFVKDKWSVGVTGHYYTQTIPGNSYRQINGDIGMMYTPKAHIGLGLVAYNVFGENKDIPENFRKKFSVGAGFNYIYEAKIRFRADITSESIFMGGLESYLNDFFILRVGYSSDTDDQRDLGTLGLAFKGPKFAINYAYQGNPQNSGDYRHSVDLEIPF</sequence>
<feature type="chain" id="PRO_5007573417" evidence="1">
    <location>
        <begin position="19"/>
        <end position="266"/>
    </location>
</feature>